<dbReference type="InterPro" id="IPR009395">
    <property type="entry name" value="BLOC1S1"/>
</dbReference>
<dbReference type="PANTHER" id="PTHR13073">
    <property type="entry name" value="BLOC-1 COMPLEX SUBUNIT 1"/>
    <property type="match status" value="1"/>
</dbReference>
<dbReference type="EMBL" id="OC000383">
    <property type="protein sequence ID" value="CAD7257108.1"/>
    <property type="molecule type" value="Genomic_DNA"/>
</dbReference>
<name>A0A7R9FVZ7_TIMSH</name>
<protein>
    <recommendedName>
        <fullName evidence="2">Biogenesis of lysosome-related organelles complex 1 subunit 1</fullName>
    </recommendedName>
</protein>
<sequence>MSVAQCVCTGEISFDLLPRDLQVRAREVSSITPLEPWSVMARGDSVDVEEYDNRKYGWPRSSTQAQEQKRKEAMAAANNLTQALVDHLNVGVAQAYLNQKRLDAEAKQLHHNATNFAKQTHQWANLVESFSSALKEIGDAENWAQSIEADMRTITSALEYSYKGIGKVELDEINPHLRGRRLENLLGTTPPVHLTEIRASISPSSAVELNTTSVLEPTTLPRRGSYHHLLVISSLDYCERSALDHAATEVGYLRNKVSIAASVLVVKVPGYRAKGPWRFYNISVKQWVCNNVKLSFVELLT</sequence>
<accession>A0A7R9FVZ7</accession>
<dbReference type="Pfam" id="PF06320">
    <property type="entry name" value="GCN5L1"/>
    <property type="match status" value="1"/>
</dbReference>
<dbReference type="GO" id="GO:0016197">
    <property type="term" value="P:endosomal transport"/>
    <property type="evidence" value="ECO:0007669"/>
    <property type="project" value="TreeGrafter"/>
</dbReference>
<proteinExistence type="inferred from homology"/>
<evidence type="ECO:0000313" key="3">
    <source>
        <dbReference type="EMBL" id="CAD7257108.1"/>
    </source>
</evidence>
<dbReference type="AlphaFoldDB" id="A0A7R9FVZ7"/>
<dbReference type="GO" id="GO:0031083">
    <property type="term" value="C:BLOC-1 complex"/>
    <property type="evidence" value="ECO:0007669"/>
    <property type="project" value="InterPro"/>
</dbReference>
<evidence type="ECO:0000256" key="2">
    <source>
        <dbReference type="ARBA" id="ARBA00019577"/>
    </source>
</evidence>
<gene>
    <name evidence="3" type="ORF">TSIB3V08_LOCUS1383</name>
</gene>
<reference evidence="3" key="1">
    <citation type="submission" date="2020-11" db="EMBL/GenBank/DDBJ databases">
        <authorList>
            <person name="Tran Van P."/>
        </authorList>
    </citation>
    <scope>NUCLEOTIDE SEQUENCE</scope>
</reference>
<evidence type="ECO:0000256" key="1">
    <source>
        <dbReference type="ARBA" id="ARBA00007133"/>
    </source>
</evidence>
<dbReference type="PANTHER" id="PTHR13073:SF0">
    <property type="entry name" value="BIOGENESIS OF LYSOSOME-RELATED ORGANELLES COMPLEX 1 SUBUNIT 1"/>
    <property type="match status" value="1"/>
</dbReference>
<comment type="similarity">
    <text evidence="1">Belongs to the BLOC1S1 family.</text>
</comment>
<organism evidence="3">
    <name type="scientific">Timema shepardi</name>
    <name type="common">Walking stick</name>
    <dbReference type="NCBI Taxonomy" id="629360"/>
    <lineage>
        <taxon>Eukaryota</taxon>
        <taxon>Metazoa</taxon>
        <taxon>Ecdysozoa</taxon>
        <taxon>Arthropoda</taxon>
        <taxon>Hexapoda</taxon>
        <taxon>Insecta</taxon>
        <taxon>Pterygota</taxon>
        <taxon>Neoptera</taxon>
        <taxon>Polyneoptera</taxon>
        <taxon>Phasmatodea</taxon>
        <taxon>Timematodea</taxon>
        <taxon>Timematoidea</taxon>
        <taxon>Timematidae</taxon>
        <taxon>Timema</taxon>
    </lineage>
</organism>